<keyword evidence="2" id="KW-0645">Protease</keyword>
<dbReference type="FunFam" id="1.20.120.980:FF:000006">
    <property type="entry name" value="Serine carboxypeptidase S28 family protein"/>
    <property type="match status" value="1"/>
</dbReference>
<evidence type="ECO:0000256" key="6">
    <source>
        <dbReference type="SAM" id="SignalP"/>
    </source>
</evidence>
<evidence type="ECO:0000256" key="3">
    <source>
        <dbReference type="ARBA" id="ARBA00022729"/>
    </source>
</evidence>
<protein>
    <submittedName>
        <fullName evidence="7">Serine carboxypeptidase S28 family protein</fullName>
    </submittedName>
</protein>
<dbReference type="GO" id="GO:0006508">
    <property type="term" value="P:proteolysis"/>
    <property type="evidence" value="ECO:0007669"/>
    <property type="project" value="UniProtKB-KW"/>
</dbReference>
<dbReference type="InterPro" id="IPR008758">
    <property type="entry name" value="Peptidase_S28"/>
</dbReference>
<dbReference type="PANTHER" id="PTHR11010">
    <property type="entry name" value="PROTEASE S28 PRO-X CARBOXYPEPTIDASE-RELATED"/>
    <property type="match status" value="1"/>
</dbReference>
<evidence type="ECO:0000256" key="1">
    <source>
        <dbReference type="ARBA" id="ARBA00011079"/>
    </source>
</evidence>
<evidence type="ECO:0000313" key="7">
    <source>
        <dbReference type="EMBL" id="KAL2507019.1"/>
    </source>
</evidence>
<evidence type="ECO:0000256" key="4">
    <source>
        <dbReference type="ARBA" id="ARBA00022801"/>
    </source>
</evidence>
<evidence type="ECO:0000256" key="2">
    <source>
        <dbReference type="ARBA" id="ARBA00022670"/>
    </source>
</evidence>
<dbReference type="AlphaFoldDB" id="A0ABD1T2S2"/>
<dbReference type="Gene3D" id="1.20.120.980">
    <property type="entry name" value="Serine carboxypeptidase S28, SKS domain"/>
    <property type="match status" value="1"/>
</dbReference>
<dbReference type="GO" id="GO:0004180">
    <property type="term" value="F:carboxypeptidase activity"/>
    <property type="evidence" value="ECO:0007669"/>
    <property type="project" value="UniProtKB-KW"/>
</dbReference>
<comment type="similarity">
    <text evidence="1">Belongs to the peptidase S28 family.</text>
</comment>
<keyword evidence="7" id="KW-0121">Carboxypeptidase</keyword>
<keyword evidence="3 6" id="KW-0732">Signal</keyword>
<feature type="chain" id="PRO_5044782873" evidence="6">
    <location>
        <begin position="36"/>
        <end position="507"/>
    </location>
</feature>
<accession>A0ABD1T2S2</accession>
<gene>
    <name evidence="7" type="ORF">Fot_30666</name>
</gene>
<dbReference type="InterPro" id="IPR029058">
    <property type="entry name" value="AB_hydrolase_fold"/>
</dbReference>
<reference evidence="8" key="1">
    <citation type="submission" date="2024-07" db="EMBL/GenBank/DDBJ databases">
        <title>Two chromosome-level genome assemblies of Korean endemic species Abeliophyllum distichum and Forsythia ovata (Oleaceae).</title>
        <authorList>
            <person name="Jang H."/>
        </authorList>
    </citation>
    <scope>NUCLEOTIDE SEQUENCE [LARGE SCALE GENOMIC DNA]</scope>
</reference>
<organism evidence="7 8">
    <name type="scientific">Forsythia ovata</name>
    <dbReference type="NCBI Taxonomy" id="205694"/>
    <lineage>
        <taxon>Eukaryota</taxon>
        <taxon>Viridiplantae</taxon>
        <taxon>Streptophyta</taxon>
        <taxon>Embryophyta</taxon>
        <taxon>Tracheophyta</taxon>
        <taxon>Spermatophyta</taxon>
        <taxon>Magnoliopsida</taxon>
        <taxon>eudicotyledons</taxon>
        <taxon>Gunneridae</taxon>
        <taxon>Pentapetalae</taxon>
        <taxon>asterids</taxon>
        <taxon>lamiids</taxon>
        <taxon>Lamiales</taxon>
        <taxon>Oleaceae</taxon>
        <taxon>Forsythieae</taxon>
        <taxon>Forsythia</taxon>
    </lineage>
</organism>
<sequence>MINMEAQKSFRFSFQFYHLLLILLLQSILSNSVLAIPHKIPRLTPHRETLTRRDPNKILSASAISDDFITLFYTQTIDHFNYGPQSYATFQQRYVINFKYWGGSNSPIFAYLGAEEQIDFDLQSIGFLSANARHFSALQVYIEHRYYGESIPFGTMEQAMNDISTRGYFNSAQAIADYAEVLIHIKDKFSAQNSPIIVFGGSYGGMLATWFRLKYPHIALGALASSAPILYFDNITPQNGYYSIVTKDFKEASKSCYETIRRSWAEIDKIASMQYGLSYLGNKFKICGPLHSPQELKGYLESIYTAAAQYNAPPEYPVSMICSAIDGEPTGTDILGRIFAGVNSYKKSYPCYHINDYSYQSESSLGWTWQTCSEMVMPLGRGINDTMFPPSPFNLDQFIKDCKSTYGVPPRPHWVTTYYGGHDIKLILRRFGSNIIFSNGLRDPYSSGGVLEDISQSILAVSTVNGSHCLDVLLPDQSDPSWLVEQRNKEIEIIDVWIAKYYADLLV</sequence>
<dbReference type="Pfam" id="PF05577">
    <property type="entry name" value="Peptidase_S28"/>
    <property type="match status" value="1"/>
</dbReference>
<dbReference type="PANTHER" id="PTHR11010:SF96">
    <property type="entry name" value="LYSOSOMAL PRO-X CARBOXYPEPTIDASE-LIKE ISOFORM X1"/>
    <property type="match status" value="1"/>
</dbReference>
<dbReference type="Gene3D" id="3.40.50.1820">
    <property type="entry name" value="alpha/beta hydrolase"/>
    <property type="match status" value="1"/>
</dbReference>
<keyword evidence="4" id="KW-0378">Hydrolase</keyword>
<proteinExistence type="inferred from homology"/>
<feature type="signal peptide" evidence="6">
    <location>
        <begin position="1"/>
        <end position="35"/>
    </location>
</feature>
<name>A0ABD1T2S2_9LAMI</name>
<comment type="caution">
    <text evidence="7">The sequence shown here is derived from an EMBL/GenBank/DDBJ whole genome shotgun (WGS) entry which is preliminary data.</text>
</comment>
<dbReference type="Proteomes" id="UP001604277">
    <property type="component" value="Unassembled WGS sequence"/>
</dbReference>
<dbReference type="SUPFAM" id="SSF53474">
    <property type="entry name" value="alpha/beta-Hydrolases"/>
    <property type="match status" value="1"/>
</dbReference>
<evidence type="ECO:0000313" key="8">
    <source>
        <dbReference type="Proteomes" id="UP001604277"/>
    </source>
</evidence>
<dbReference type="InterPro" id="IPR042269">
    <property type="entry name" value="Ser_carbopepase_S28_SKS"/>
</dbReference>
<keyword evidence="8" id="KW-1185">Reference proteome</keyword>
<keyword evidence="5" id="KW-0325">Glycoprotein</keyword>
<evidence type="ECO:0000256" key="5">
    <source>
        <dbReference type="ARBA" id="ARBA00023180"/>
    </source>
</evidence>
<dbReference type="EMBL" id="JBFOLJ010000009">
    <property type="protein sequence ID" value="KAL2507019.1"/>
    <property type="molecule type" value="Genomic_DNA"/>
</dbReference>